<dbReference type="Proteomes" id="UP001597261">
    <property type="component" value="Unassembled WGS sequence"/>
</dbReference>
<comment type="caution">
    <text evidence="1">The sequence shown here is derived from an EMBL/GenBank/DDBJ whole genome shotgun (WGS) entry which is preliminary data.</text>
</comment>
<evidence type="ECO:0000313" key="2">
    <source>
        <dbReference type="Proteomes" id="UP001597261"/>
    </source>
</evidence>
<dbReference type="EMBL" id="JBHUDX010000094">
    <property type="protein sequence ID" value="MFD1662441.1"/>
    <property type="molecule type" value="Genomic_DNA"/>
</dbReference>
<proteinExistence type="predicted"/>
<sequence>MEIASTYGDVVICEYLLLCGGRSLRSYAEGGMGRLLEDSPSVPHRVLPSPGGALLWGNTIEGDQLFLVDQGGGRWTVSAFRRNWHDWLDTDLEFGEWLPRMLAGEIETDWMPEWPAPPYELELVE</sequence>
<organism evidence="1 2">
    <name type="scientific">Streptomyces caeni</name>
    <dbReference type="NCBI Taxonomy" id="2307231"/>
    <lineage>
        <taxon>Bacteria</taxon>
        <taxon>Bacillati</taxon>
        <taxon>Actinomycetota</taxon>
        <taxon>Actinomycetes</taxon>
        <taxon>Kitasatosporales</taxon>
        <taxon>Streptomycetaceae</taxon>
        <taxon>Streptomyces</taxon>
    </lineage>
</organism>
<reference evidence="2" key="1">
    <citation type="journal article" date="2019" name="Int. J. Syst. Evol. Microbiol.">
        <title>The Global Catalogue of Microorganisms (GCM) 10K type strain sequencing project: providing services to taxonomists for standard genome sequencing and annotation.</title>
        <authorList>
            <consortium name="The Broad Institute Genomics Platform"/>
            <consortium name="The Broad Institute Genome Sequencing Center for Infectious Disease"/>
            <person name="Wu L."/>
            <person name="Ma J."/>
        </authorList>
    </citation>
    <scope>NUCLEOTIDE SEQUENCE [LARGE SCALE GENOMIC DNA]</scope>
    <source>
        <strain evidence="2">CGMCC 1.12470</strain>
    </source>
</reference>
<protein>
    <recommendedName>
        <fullName evidence="3">SMI1/KNR4 family protein</fullName>
    </recommendedName>
</protein>
<accession>A0ABW4J0Z6</accession>
<name>A0ABW4J0Z6_9ACTN</name>
<keyword evidence="2" id="KW-1185">Reference proteome</keyword>
<dbReference type="RefSeq" id="WP_381090110.1">
    <property type="nucleotide sequence ID" value="NZ_JBHUDX010000094.1"/>
</dbReference>
<evidence type="ECO:0008006" key="3">
    <source>
        <dbReference type="Google" id="ProtNLM"/>
    </source>
</evidence>
<gene>
    <name evidence="1" type="ORF">ACFSL4_30770</name>
</gene>
<evidence type="ECO:0000313" key="1">
    <source>
        <dbReference type="EMBL" id="MFD1662441.1"/>
    </source>
</evidence>